<feature type="transmembrane region" description="Helical" evidence="2">
    <location>
        <begin position="158"/>
        <end position="180"/>
    </location>
</feature>
<dbReference type="AlphaFoldDB" id="A0A086KE01"/>
<evidence type="ECO:0000256" key="1">
    <source>
        <dbReference type="SAM" id="MobiDB-lite"/>
    </source>
</evidence>
<protein>
    <submittedName>
        <fullName evidence="3">Putative transmembrane protein</fullName>
    </submittedName>
</protein>
<evidence type="ECO:0000313" key="4">
    <source>
        <dbReference type="Proteomes" id="UP000028828"/>
    </source>
</evidence>
<reference evidence="3 4" key="1">
    <citation type="submission" date="2014-03" db="EMBL/GenBank/DDBJ databases">
        <authorList>
            <person name="Sibley D."/>
            <person name="Venepally P."/>
            <person name="Karamycheva S."/>
            <person name="Hadjithomas M."/>
            <person name="Khan A."/>
            <person name="Brunk B."/>
            <person name="Roos D."/>
            <person name="Caler E."/>
            <person name="Lorenzi H."/>
        </authorList>
    </citation>
    <scope>NUCLEOTIDE SEQUENCE [LARGE SCALE GENOMIC DNA]</scope>
    <source>
        <strain evidence="4">p89</strain>
    </source>
</reference>
<feature type="transmembrane region" description="Helical" evidence="2">
    <location>
        <begin position="88"/>
        <end position="106"/>
    </location>
</feature>
<dbReference type="OrthoDB" id="330295at2759"/>
<keyword evidence="2" id="KW-0472">Membrane</keyword>
<keyword evidence="2 3" id="KW-0812">Transmembrane</keyword>
<evidence type="ECO:0000313" key="3">
    <source>
        <dbReference type="EMBL" id="KFG42619.1"/>
    </source>
</evidence>
<sequence length="344" mass="37272">MRSWYTAFNLGFMAFGVTLKGLLYLGLVPLVAAVVSLIVSAVGYLGFRYPDPAFVICGPLWGSYLLTNLVHMLTVANAANMYLGLGRWIWLLLPISLGTFGLYLLWESKNRRMAQNFITAFTSAFGAVAGVSIMLSYFCAHTNSPFDLVSFMTYPTGFRWSDSGDVCMLVLLVALVIGGMRISVARDRQQDSPGFGEDREGSLALAKKLVAGGYERVSRTVSSVSVDSAPFLSFAGSRSDVGTKRRMAAPGGGTNESASRRGPKSLGIKNLLQKFESTEDYDTKDCSTDDDSPVSLRRTLGDLTPTTASSVKVLQSTSKNLLDEYDACFSLVTVAETEDFCSVL</sequence>
<gene>
    <name evidence="3" type="ORF">TGP89_226532</name>
</gene>
<evidence type="ECO:0000256" key="2">
    <source>
        <dbReference type="SAM" id="Phobius"/>
    </source>
</evidence>
<name>A0A086KE01_TOXGO</name>
<accession>A0A086KE01</accession>
<feature type="region of interest" description="Disordered" evidence="1">
    <location>
        <begin position="242"/>
        <end position="264"/>
    </location>
</feature>
<proteinExistence type="predicted"/>
<keyword evidence="2" id="KW-1133">Transmembrane helix</keyword>
<organism evidence="3 4">
    <name type="scientific">Toxoplasma gondii p89</name>
    <dbReference type="NCBI Taxonomy" id="943119"/>
    <lineage>
        <taxon>Eukaryota</taxon>
        <taxon>Sar</taxon>
        <taxon>Alveolata</taxon>
        <taxon>Apicomplexa</taxon>
        <taxon>Conoidasida</taxon>
        <taxon>Coccidia</taxon>
        <taxon>Eucoccidiorida</taxon>
        <taxon>Eimeriorina</taxon>
        <taxon>Sarcocystidae</taxon>
        <taxon>Toxoplasma</taxon>
    </lineage>
</organism>
<feature type="transmembrane region" description="Helical" evidence="2">
    <location>
        <begin position="22"/>
        <end position="47"/>
    </location>
</feature>
<dbReference type="VEuPathDB" id="ToxoDB:TGP89_226532"/>
<feature type="transmembrane region" description="Helical" evidence="2">
    <location>
        <begin position="118"/>
        <end position="138"/>
    </location>
</feature>
<comment type="caution">
    <text evidence="3">The sequence shown here is derived from an EMBL/GenBank/DDBJ whole genome shotgun (WGS) entry which is preliminary data.</text>
</comment>
<dbReference type="EMBL" id="AEYI02001003">
    <property type="protein sequence ID" value="KFG42619.1"/>
    <property type="molecule type" value="Genomic_DNA"/>
</dbReference>
<feature type="transmembrane region" description="Helical" evidence="2">
    <location>
        <begin position="54"/>
        <end position="76"/>
    </location>
</feature>
<dbReference type="Proteomes" id="UP000028828">
    <property type="component" value="Unassembled WGS sequence"/>
</dbReference>